<evidence type="ECO:0000313" key="3">
    <source>
        <dbReference type="Proteomes" id="UP000614287"/>
    </source>
</evidence>
<name>A0A8J3CJ04_9BURK</name>
<comment type="caution">
    <text evidence="2">The sequence shown here is derived from an EMBL/GenBank/DDBJ whole genome shotgun (WGS) entry which is preliminary data.</text>
</comment>
<reference evidence="2" key="1">
    <citation type="journal article" date="2014" name="Int. J. Syst. Evol. Microbiol.">
        <title>Complete genome sequence of Corynebacterium casei LMG S-19264T (=DSM 44701T), isolated from a smear-ripened cheese.</title>
        <authorList>
            <consortium name="US DOE Joint Genome Institute (JGI-PGF)"/>
            <person name="Walter F."/>
            <person name="Albersmeier A."/>
            <person name="Kalinowski J."/>
            <person name="Ruckert C."/>
        </authorList>
    </citation>
    <scope>NUCLEOTIDE SEQUENCE</scope>
    <source>
        <strain evidence="2">KCTC 32501</strain>
    </source>
</reference>
<evidence type="ECO:0000313" key="2">
    <source>
        <dbReference type="EMBL" id="GHA78134.1"/>
    </source>
</evidence>
<dbReference type="EMBL" id="BMZG01000011">
    <property type="protein sequence ID" value="GHA78134.1"/>
    <property type="molecule type" value="Genomic_DNA"/>
</dbReference>
<gene>
    <name evidence="2" type="ORF">GCM10009007_18820</name>
</gene>
<organism evidence="2 3">
    <name type="scientific">Formosimonas limnophila</name>
    <dbReference type="NCBI Taxonomy" id="1384487"/>
    <lineage>
        <taxon>Bacteria</taxon>
        <taxon>Pseudomonadati</taxon>
        <taxon>Pseudomonadota</taxon>
        <taxon>Betaproteobacteria</taxon>
        <taxon>Burkholderiales</taxon>
        <taxon>Burkholderiaceae</taxon>
        <taxon>Formosimonas</taxon>
    </lineage>
</organism>
<sequence>MESITPVYWRQGVPVGVTLDALVYRLNATDDIGAMQEPMRVADIVADEEMLHLDAIVVPMAKLTHKMNQMQMAMERSSQTVKPIAVQVSEPFTKNGSANVAVVFELSDGQTITVYFHAADATSKTLQPQDPLISWAWKLNKKDVTIVVAPERGKDIAVMDVAKRIMLLATKNSANFARANGKRTDRLKNIETLKNQVAQKQAQLADLTAQWDSQQAAAVTEPAVDLSASEPVSPEAVAKAQAAGFKPFNMSLLRMPSAKQLKVDMSAQKYSEGSLYTFEGGWSNGHILDFSIPAVISDQLKYIQSITDVSHKNIIQSRLKTLTQTNVDRVTNPARDLADVPVVPTASVSGKAAAVVLTNPAEGVAVSVAVPYLAYFAKQYKGAQFYAAKDNSTPIAVKHNGQLVGVLMRLQGTDNEALLRNAVAIASTKNSPAKQKPMLPEKPSLPADEAYPFTGSEAFKTFIARWVDQPTGAFATAKTIDMHAKTYGAQVSWDLVGQADAVYFDGVMDQADHTAVNQALLLACHYLDGVTLSCRDVSHAEAQLQMALANVTHNYPLHLAAGHIEQAELDQHCARSFEHALAVLAAQPQEHGSDLFGGQGFSSQSDESDIPNIVPILDAVETAPSPNDTTQVVGTVRLNHSVLGRAIVSADGRALMYTGETGRTSANGSDAPVSANQATTLVDALLAQPAHPIEPPATQPEVEDLTTVNGIARAIQIAIAQKTHEVALKDVKDGRWGGISIEELNERLRTHMAKPPLQAYIDTATVIINKDVDKLIDQFVHNYYGTSEKIFTRATGVRLARLSKDAKTRVLYQWSGMNEDQVAQRMASNKAQQEAALKAQEEADKAKIAAARQAQIDALDGFGAHLSPALLSKATQALTKKLRIEGSVMTHQDFIRQYVAKGYVMSRATPERFFHKDGTGYAEKNIGKLVFDYAEYMISQNQTGGMPTPEAQFKVGDWVENGNVSEAFGGVRRVQVASVRFDETQNQFMYTMQGQSDEEVAQAHLTLSNNQQTPSPPEDHEVSEFLNGVVKGDIDASTGAARERLRALAQVILAADPQYGLLNNAVKATAQRVKQNAANVLSKAA</sequence>
<dbReference type="AlphaFoldDB" id="A0A8J3CJ04"/>
<proteinExistence type="predicted"/>
<dbReference type="RefSeq" id="WP_189493714.1">
    <property type="nucleotide sequence ID" value="NZ_BMZG01000011.1"/>
</dbReference>
<dbReference type="InterPro" id="IPR041140">
    <property type="entry name" value="DarA_N"/>
</dbReference>
<reference evidence="2" key="2">
    <citation type="submission" date="2020-09" db="EMBL/GenBank/DDBJ databases">
        <authorList>
            <person name="Sun Q."/>
            <person name="Kim S."/>
        </authorList>
    </citation>
    <scope>NUCLEOTIDE SEQUENCE</scope>
    <source>
        <strain evidence="2">KCTC 32501</strain>
    </source>
</reference>
<keyword evidence="3" id="KW-1185">Reference proteome</keyword>
<accession>A0A8J3CJ04</accession>
<evidence type="ECO:0000259" key="1">
    <source>
        <dbReference type="Pfam" id="PF18788"/>
    </source>
</evidence>
<dbReference type="Pfam" id="PF18788">
    <property type="entry name" value="DarA_N"/>
    <property type="match status" value="1"/>
</dbReference>
<protein>
    <recommendedName>
        <fullName evidence="1">Defence against restriction A N-terminal domain-containing protein</fullName>
    </recommendedName>
</protein>
<feature type="domain" description="Defence against restriction A N-terminal" evidence="1">
    <location>
        <begin position="52"/>
        <end position="173"/>
    </location>
</feature>
<dbReference type="Proteomes" id="UP000614287">
    <property type="component" value="Unassembled WGS sequence"/>
</dbReference>